<evidence type="ECO:0000256" key="1">
    <source>
        <dbReference type="ARBA" id="ARBA00004651"/>
    </source>
</evidence>
<reference evidence="8" key="2">
    <citation type="submission" date="2020-09" db="EMBL/GenBank/DDBJ databases">
        <authorList>
            <person name="Sun Q."/>
            <person name="Ohkuma M."/>
        </authorList>
    </citation>
    <scope>NUCLEOTIDE SEQUENCE</scope>
    <source>
        <strain evidence="8">JCM 4714</strain>
    </source>
</reference>
<gene>
    <name evidence="8" type="ORF">GCM10010339_34600</name>
</gene>
<dbReference type="PROSITE" id="PS50850">
    <property type="entry name" value="MFS"/>
    <property type="match status" value="1"/>
</dbReference>
<dbReference type="GO" id="GO:0022857">
    <property type="term" value="F:transmembrane transporter activity"/>
    <property type="evidence" value="ECO:0007669"/>
    <property type="project" value="InterPro"/>
</dbReference>
<feature type="transmembrane region" description="Helical" evidence="6">
    <location>
        <begin position="312"/>
        <end position="332"/>
    </location>
</feature>
<feature type="transmembrane region" description="Helical" evidence="6">
    <location>
        <begin position="382"/>
        <end position="400"/>
    </location>
</feature>
<evidence type="ECO:0000256" key="2">
    <source>
        <dbReference type="ARBA" id="ARBA00022475"/>
    </source>
</evidence>
<comment type="subcellular location">
    <subcellularLocation>
        <location evidence="1">Cell membrane</location>
        <topology evidence="1">Multi-pass membrane protein</topology>
    </subcellularLocation>
</comment>
<keyword evidence="9" id="KW-1185">Reference proteome</keyword>
<evidence type="ECO:0000256" key="5">
    <source>
        <dbReference type="ARBA" id="ARBA00023136"/>
    </source>
</evidence>
<comment type="caution">
    <text evidence="8">The sequence shown here is derived from an EMBL/GenBank/DDBJ whole genome shotgun (WGS) entry which is preliminary data.</text>
</comment>
<feature type="transmembrane region" description="Helical" evidence="6">
    <location>
        <begin position="338"/>
        <end position="361"/>
    </location>
</feature>
<dbReference type="SUPFAM" id="SSF103473">
    <property type="entry name" value="MFS general substrate transporter"/>
    <property type="match status" value="1"/>
</dbReference>
<keyword evidence="2" id="KW-1003">Cell membrane</keyword>
<feature type="transmembrane region" description="Helical" evidence="6">
    <location>
        <begin position="97"/>
        <end position="119"/>
    </location>
</feature>
<sequence>MPGPIRTSRPRRARLGRLREADLGLLREADFGLLFAATALGQLGDRVVFLALPLAAIAALHADAFQVGLLTALTTAGSLLVGLPAGAWVDRLRKRPVMVCADVVRATVLATIPTAWWAGLLSIRWLYAVALVHGVLTVFFDVAYVSFLPHLVGRGRLVEGNAKLSAIRSVTSIAGPAVAGPLAGWAGAPAALVVSSAGMALSGLLASRIRVREQLPEELPRELPEARGRRRPRLRQEVTEGLKFVLRDPVLRATLCGDALFNLFLVLYQSMLLVFLERQAGLGPGAVGLVLSGMGCGALLGALLAARVAERFGTGPVIWLAPLLTCPLTALMPAARPGWSTCVAAVGLAALSLGGVVRVVAQSSVQQARTPDRLLGRMSATARFVTWGGLPLGGVLGGAAGSVFGAAATLWIGAAGMTLSFLPAFLSPLRTLRTVRAAAPATKG</sequence>
<evidence type="ECO:0000256" key="6">
    <source>
        <dbReference type="SAM" id="Phobius"/>
    </source>
</evidence>
<dbReference type="CDD" id="cd06173">
    <property type="entry name" value="MFS_MefA_like"/>
    <property type="match status" value="1"/>
</dbReference>
<feature type="transmembrane region" description="Helical" evidence="6">
    <location>
        <begin position="259"/>
        <end position="276"/>
    </location>
</feature>
<feature type="transmembrane region" description="Helical" evidence="6">
    <location>
        <begin position="125"/>
        <end position="147"/>
    </location>
</feature>
<evidence type="ECO:0000313" key="8">
    <source>
        <dbReference type="EMBL" id="GHE04155.1"/>
    </source>
</evidence>
<dbReference type="Proteomes" id="UP000655443">
    <property type="component" value="Unassembled WGS sequence"/>
</dbReference>
<dbReference type="AlphaFoldDB" id="A0A918YJ86"/>
<evidence type="ECO:0000313" key="9">
    <source>
        <dbReference type="Proteomes" id="UP000655443"/>
    </source>
</evidence>
<protein>
    <submittedName>
        <fullName evidence="8">MFS transporter</fullName>
    </submittedName>
</protein>
<dbReference type="InterPro" id="IPR011701">
    <property type="entry name" value="MFS"/>
</dbReference>
<dbReference type="EMBL" id="BMVG01000006">
    <property type="protein sequence ID" value="GHE04155.1"/>
    <property type="molecule type" value="Genomic_DNA"/>
</dbReference>
<evidence type="ECO:0000256" key="3">
    <source>
        <dbReference type="ARBA" id="ARBA00022692"/>
    </source>
</evidence>
<dbReference type="PANTHER" id="PTHR23513:SF6">
    <property type="entry name" value="MAJOR FACILITATOR SUPERFAMILY ASSOCIATED DOMAIN-CONTAINING PROTEIN"/>
    <property type="match status" value="1"/>
</dbReference>
<name>A0A918YJ86_9ACTN</name>
<dbReference type="PANTHER" id="PTHR23513">
    <property type="entry name" value="INTEGRAL MEMBRANE EFFLUX PROTEIN-RELATED"/>
    <property type="match status" value="1"/>
</dbReference>
<evidence type="ECO:0000256" key="4">
    <source>
        <dbReference type="ARBA" id="ARBA00022989"/>
    </source>
</evidence>
<proteinExistence type="predicted"/>
<feature type="transmembrane region" description="Helical" evidence="6">
    <location>
        <begin position="64"/>
        <end position="85"/>
    </location>
</feature>
<dbReference type="Pfam" id="PF07690">
    <property type="entry name" value="MFS_1"/>
    <property type="match status" value="1"/>
</dbReference>
<feature type="domain" description="Major facilitator superfamily (MFS) profile" evidence="7">
    <location>
        <begin position="250"/>
        <end position="444"/>
    </location>
</feature>
<dbReference type="InterPro" id="IPR020846">
    <property type="entry name" value="MFS_dom"/>
</dbReference>
<dbReference type="RefSeq" id="WP_229881637.1">
    <property type="nucleotide sequence ID" value="NZ_BMVG01000006.1"/>
</dbReference>
<feature type="transmembrane region" description="Helical" evidence="6">
    <location>
        <begin position="406"/>
        <end position="426"/>
    </location>
</feature>
<keyword evidence="5 6" id="KW-0472">Membrane</keyword>
<reference evidence="8" key="1">
    <citation type="journal article" date="2014" name="Int. J. Syst. Evol. Microbiol.">
        <title>Complete genome sequence of Corynebacterium casei LMG S-19264T (=DSM 44701T), isolated from a smear-ripened cheese.</title>
        <authorList>
            <consortium name="US DOE Joint Genome Institute (JGI-PGF)"/>
            <person name="Walter F."/>
            <person name="Albersmeier A."/>
            <person name="Kalinowski J."/>
            <person name="Ruckert C."/>
        </authorList>
    </citation>
    <scope>NUCLEOTIDE SEQUENCE</scope>
    <source>
        <strain evidence="8">JCM 4714</strain>
    </source>
</reference>
<keyword evidence="4 6" id="KW-1133">Transmembrane helix</keyword>
<feature type="transmembrane region" description="Helical" evidence="6">
    <location>
        <begin position="282"/>
        <end position="305"/>
    </location>
</feature>
<dbReference type="GO" id="GO:0005886">
    <property type="term" value="C:plasma membrane"/>
    <property type="evidence" value="ECO:0007669"/>
    <property type="project" value="UniProtKB-SubCell"/>
</dbReference>
<evidence type="ECO:0000259" key="7">
    <source>
        <dbReference type="PROSITE" id="PS50850"/>
    </source>
</evidence>
<organism evidence="8 9">
    <name type="scientific">Streptomyces alanosinicus</name>
    <dbReference type="NCBI Taxonomy" id="68171"/>
    <lineage>
        <taxon>Bacteria</taxon>
        <taxon>Bacillati</taxon>
        <taxon>Actinomycetota</taxon>
        <taxon>Actinomycetes</taxon>
        <taxon>Kitasatosporales</taxon>
        <taxon>Streptomycetaceae</taxon>
        <taxon>Streptomyces</taxon>
    </lineage>
</organism>
<accession>A0A918YJ86</accession>
<dbReference type="Gene3D" id="1.20.1250.20">
    <property type="entry name" value="MFS general substrate transporter like domains"/>
    <property type="match status" value="1"/>
</dbReference>
<dbReference type="InterPro" id="IPR036259">
    <property type="entry name" value="MFS_trans_sf"/>
</dbReference>
<keyword evidence="3 6" id="KW-0812">Transmembrane</keyword>